<dbReference type="PANTHER" id="PTHR15615:SF108">
    <property type="entry name" value="PROTEIN CNPPD1"/>
    <property type="match status" value="1"/>
</dbReference>
<dbReference type="STRING" id="403673.A0A177WAH2"/>
<dbReference type="AlphaFoldDB" id="A0A177WAH2"/>
<dbReference type="GO" id="GO:0016538">
    <property type="term" value="F:cyclin-dependent protein serine/threonine kinase regulator activity"/>
    <property type="evidence" value="ECO:0007669"/>
    <property type="project" value="TreeGrafter"/>
</dbReference>
<dbReference type="InterPro" id="IPR036915">
    <property type="entry name" value="Cyclin-like_sf"/>
</dbReference>
<gene>
    <name evidence="1" type="ORF">BDEG_20842</name>
</gene>
<dbReference type="OrthoDB" id="10250320at2759"/>
<dbReference type="GO" id="GO:0019901">
    <property type="term" value="F:protein kinase binding"/>
    <property type="evidence" value="ECO:0007669"/>
    <property type="project" value="InterPro"/>
</dbReference>
<dbReference type="GO" id="GO:0005634">
    <property type="term" value="C:nucleus"/>
    <property type="evidence" value="ECO:0007669"/>
    <property type="project" value="TreeGrafter"/>
</dbReference>
<dbReference type="GO" id="GO:0000307">
    <property type="term" value="C:cyclin-dependent protein kinase holoenzyme complex"/>
    <property type="evidence" value="ECO:0007669"/>
    <property type="project" value="TreeGrafter"/>
</dbReference>
<dbReference type="eggNOG" id="KOG1674">
    <property type="taxonomic scope" value="Eukaryota"/>
</dbReference>
<dbReference type="Proteomes" id="UP000077115">
    <property type="component" value="Unassembled WGS sequence"/>
</dbReference>
<dbReference type="Gene3D" id="1.10.472.10">
    <property type="entry name" value="Cyclin-like"/>
    <property type="match status" value="1"/>
</dbReference>
<dbReference type="CDD" id="cd20557">
    <property type="entry name" value="CYCLIN_ScPCL1-like"/>
    <property type="match status" value="1"/>
</dbReference>
<sequence length="809" mass="90510">MDDIDKRCNALSSEQQKVEREQQFKISDQSWTSSLPLYNSHLPSSMPKAIYGLKSSPKSTVSAPTSRIISSNAQPFQNSLQAPISQSQSISKLGTNRKISDHCLQYQQHGQYTRLQQQHMVSLSEHAQMGVPVNCQNQIDSNLVLESKDLYENIPFAIAPAATHFSHGDNTINYGSAHRNPAYKTGHGCYLEHDVLESSACEKLNSASTAVWLNEARPSFSSESIQKLNHDYSVAYDNPAENSRKQSWQNEAIKMNTDSTSLTIVSVADALEYKYSHVDPQPDAVQSSWVPICSTRPNEIRFLSESPDIQNTVIPKTLCRRAKLIQYASTFIDKLFGCGMTLPQNSNVELDQFIKVIISRTRLSSSTLVTAFLYLERLKTCHPKCKGSPGSAHRLILSAIMLAAKFLYDDTFDNTAWATVSSGIFSLEQVNHMEMEMLYFLDYNMYVSLEMWNAFYTRLETGMEQSKHASCVALPSTLPTVQSLLPSPVSRLLPGTHVSEYRDISPAGISAPSSNVCEGTDNVAADQSSLQKPSTGSFHDACKFRDPARASTTYIPSSSAKYIPPVRYAINKPTSLPVTEFAQKRVPLYKQQNKTLEIHFPTSSSRASEPVKCPQELSWNRQTSNSHVNKLQPVNIESIKVEPSIQPQQSHNNYYSAQDKTAIQHRLAHPVNAAAQTIKSRQISSRSVTHSVTNSYPAYNQFNPASRCIPNVQPLLPENQHYDCSYQFSNTQFGNETAPFTSFDSQVSNSYQPKQYQSRLSQPYVYTHNGPSQDSLHQPTNTNTLYQNIQGEKSTSFLKTADWIQQSFS</sequence>
<dbReference type="Pfam" id="PF08613">
    <property type="entry name" value="Cyclin"/>
    <property type="match status" value="1"/>
</dbReference>
<dbReference type="SUPFAM" id="SSF47954">
    <property type="entry name" value="Cyclin-like"/>
    <property type="match status" value="1"/>
</dbReference>
<dbReference type="InterPro" id="IPR013922">
    <property type="entry name" value="Cyclin_PHO80-like"/>
</dbReference>
<evidence type="ECO:0000313" key="2">
    <source>
        <dbReference type="Proteomes" id="UP000077115"/>
    </source>
</evidence>
<evidence type="ECO:0000313" key="1">
    <source>
        <dbReference type="EMBL" id="OAJ36694.1"/>
    </source>
</evidence>
<organism evidence="1 2">
    <name type="scientific">Batrachochytrium dendrobatidis (strain JEL423)</name>
    <dbReference type="NCBI Taxonomy" id="403673"/>
    <lineage>
        <taxon>Eukaryota</taxon>
        <taxon>Fungi</taxon>
        <taxon>Fungi incertae sedis</taxon>
        <taxon>Chytridiomycota</taxon>
        <taxon>Chytridiomycota incertae sedis</taxon>
        <taxon>Chytridiomycetes</taxon>
        <taxon>Rhizophydiales</taxon>
        <taxon>Rhizophydiales incertae sedis</taxon>
        <taxon>Batrachochytrium</taxon>
    </lineage>
</organism>
<name>A0A177WAH2_BATDL</name>
<dbReference type="PANTHER" id="PTHR15615">
    <property type="match status" value="1"/>
</dbReference>
<dbReference type="VEuPathDB" id="FungiDB:BDEG_20842"/>
<proteinExistence type="predicted"/>
<accession>A0A177WAH2</accession>
<reference evidence="1 2" key="1">
    <citation type="submission" date="2006-10" db="EMBL/GenBank/DDBJ databases">
        <title>The Genome Sequence of Batrachochytrium dendrobatidis JEL423.</title>
        <authorList>
            <consortium name="The Broad Institute Genome Sequencing Platform"/>
            <person name="Birren B."/>
            <person name="Lander E."/>
            <person name="Galagan J."/>
            <person name="Cuomo C."/>
            <person name="Devon K."/>
            <person name="Jaffe D."/>
            <person name="Butler J."/>
            <person name="Alvarez P."/>
            <person name="Gnerre S."/>
            <person name="Grabherr M."/>
            <person name="Kleber M."/>
            <person name="Mauceli E."/>
            <person name="Brockman W."/>
            <person name="Young S."/>
            <person name="LaButti K."/>
            <person name="Sykes S."/>
            <person name="DeCaprio D."/>
            <person name="Crawford M."/>
            <person name="Koehrsen M."/>
            <person name="Engels R."/>
            <person name="Montgomery P."/>
            <person name="Pearson M."/>
            <person name="Howarth C."/>
            <person name="Larson L."/>
            <person name="White J."/>
            <person name="O'Leary S."/>
            <person name="Kodira C."/>
            <person name="Zeng Q."/>
            <person name="Yandava C."/>
            <person name="Alvarado L."/>
            <person name="Longcore J."/>
            <person name="James T."/>
        </authorList>
    </citation>
    <scope>NUCLEOTIDE SEQUENCE [LARGE SCALE GENOMIC DNA]</scope>
    <source>
        <strain evidence="1 2">JEL423</strain>
    </source>
</reference>
<protein>
    <submittedName>
        <fullName evidence="1">Cyclin domain-containing protein</fullName>
    </submittedName>
</protein>
<reference evidence="1 2" key="2">
    <citation type="submission" date="2016-05" db="EMBL/GenBank/DDBJ databases">
        <title>Lineage-specific infection strategies underlie the spectrum of fungal disease in amphibians.</title>
        <authorList>
            <person name="Cuomo C.A."/>
            <person name="Farrer R.A."/>
            <person name="James T."/>
            <person name="Longcore J."/>
            <person name="Birren B."/>
        </authorList>
    </citation>
    <scope>NUCLEOTIDE SEQUENCE [LARGE SCALE GENOMIC DNA]</scope>
    <source>
        <strain evidence="1 2">JEL423</strain>
    </source>
</reference>
<dbReference type="EMBL" id="DS022300">
    <property type="protein sequence ID" value="OAJ36694.1"/>
    <property type="molecule type" value="Genomic_DNA"/>
</dbReference>